<evidence type="ECO:0000259" key="1">
    <source>
        <dbReference type="Pfam" id="PF12706"/>
    </source>
</evidence>
<dbReference type="AlphaFoldDB" id="A0A4R5ACL6"/>
<feature type="domain" description="Metallo-beta-lactamase" evidence="1">
    <location>
        <begin position="54"/>
        <end position="159"/>
    </location>
</feature>
<gene>
    <name evidence="2" type="ORF">E1262_14295</name>
</gene>
<dbReference type="EMBL" id="SMLB01000017">
    <property type="protein sequence ID" value="TDD68980.1"/>
    <property type="molecule type" value="Genomic_DNA"/>
</dbReference>
<evidence type="ECO:0000313" key="2">
    <source>
        <dbReference type="EMBL" id="TDD68980.1"/>
    </source>
</evidence>
<dbReference type="SUPFAM" id="SSF56281">
    <property type="entry name" value="Metallo-hydrolase/oxidoreductase"/>
    <property type="match status" value="1"/>
</dbReference>
<reference evidence="2 3" key="1">
    <citation type="submission" date="2019-02" db="EMBL/GenBank/DDBJ databases">
        <title>Draft genome sequences of novel Actinobacteria.</title>
        <authorList>
            <person name="Sahin N."/>
            <person name="Ay H."/>
            <person name="Saygin H."/>
        </authorList>
    </citation>
    <scope>NUCLEOTIDE SEQUENCE [LARGE SCALE GENOMIC DNA]</scope>
    <source>
        <strain evidence="2 3">8K307</strain>
    </source>
</reference>
<sequence>MNSPRYPPAGLLLRFSGHQIVFDGGPGAEPPDGVAAWLVTDERAELRTALRRLAAARGLTPRIGHYTGDSVRVEPHPVEHTSHPTVGYAISAGRTTVVWAPEFWRFPSWAAGADLLFADAAGWNRPIRFRGGVGGHASVRDVAANAVRLRVRRVVYAHIGRPCLRAIDAGLDPPYGEWGVTGRSYDV</sequence>
<proteinExistence type="predicted"/>
<evidence type="ECO:0000313" key="3">
    <source>
        <dbReference type="Proteomes" id="UP000295217"/>
    </source>
</evidence>
<protein>
    <recommendedName>
        <fullName evidence="1">Metallo-beta-lactamase domain-containing protein</fullName>
    </recommendedName>
</protein>
<organism evidence="2 3">
    <name type="scientific">Jiangella aurantiaca</name>
    <dbReference type="NCBI Taxonomy" id="2530373"/>
    <lineage>
        <taxon>Bacteria</taxon>
        <taxon>Bacillati</taxon>
        <taxon>Actinomycetota</taxon>
        <taxon>Actinomycetes</taxon>
        <taxon>Jiangellales</taxon>
        <taxon>Jiangellaceae</taxon>
        <taxon>Jiangella</taxon>
    </lineage>
</organism>
<dbReference type="Pfam" id="PF12706">
    <property type="entry name" value="Lactamase_B_2"/>
    <property type="match status" value="1"/>
</dbReference>
<dbReference type="Proteomes" id="UP000295217">
    <property type="component" value="Unassembled WGS sequence"/>
</dbReference>
<accession>A0A4R5ACL6</accession>
<dbReference type="Gene3D" id="3.60.15.10">
    <property type="entry name" value="Ribonuclease Z/Hydroxyacylglutathione hydrolase-like"/>
    <property type="match status" value="1"/>
</dbReference>
<dbReference type="InterPro" id="IPR036866">
    <property type="entry name" value="RibonucZ/Hydroxyglut_hydro"/>
</dbReference>
<keyword evidence="3" id="KW-1185">Reference proteome</keyword>
<name>A0A4R5ACL6_9ACTN</name>
<dbReference type="OrthoDB" id="3474494at2"/>
<comment type="caution">
    <text evidence="2">The sequence shown here is derived from an EMBL/GenBank/DDBJ whole genome shotgun (WGS) entry which is preliminary data.</text>
</comment>
<dbReference type="InterPro" id="IPR001279">
    <property type="entry name" value="Metallo-B-lactamas"/>
</dbReference>